<keyword evidence="3" id="KW-1185">Reference proteome</keyword>
<reference evidence="2 3" key="1">
    <citation type="journal article" date="2024" name="BMC Genomics">
        <title>De novo assembly and annotation of Popillia japonica's genome with initial clues to its potential as an invasive pest.</title>
        <authorList>
            <person name="Cucini C."/>
            <person name="Boschi S."/>
            <person name="Funari R."/>
            <person name="Cardaioli E."/>
            <person name="Iannotti N."/>
            <person name="Marturano G."/>
            <person name="Paoli F."/>
            <person name="Bruttini M."/>
            <person name="Carapelli A."/>
            <person name="Frati F."/>
            <person name="Nardi F."/>
        </authorList>
    </citation>
    <scope>NUCLEOTIDE SEQUENCE [LARGE SCALE GENOMIC DNA]</scope>
    <source>
        <strain evidence="2">DMR45628</strain>
    </source>
</reference>
<organism evidence="2 3">
    <name type="scientific">Popillia japonica</name>
    <name type="common">Japanese beetle</name>
    <dbReference type="NCBI Taxonomy" id="7064"/>
    <lineage>
        <taxon>Eukaryota</taxon>
        <taxon>Metazoa</taxon>
        <taxon>Ecdysozoa</taxon>
        <taxon>Arthropoda</taxon>
        <taxon>Hexapoda</taxon>
        <taxon>Insecta</taxon>
        <taxon>Pterygota</taxon>
        <taxon>Neoptera</taxon>
        <taxon>Endopterygota</taxon>
        <taxon>Coleoptera</taxon>
        <taxon>Polyphaga</taxon>
        <taxon>Scarabaeiformia</taxon>
        <taxon>Scarabaeidae</taxon>
        <taxon>Rutelinae</taxon>
        <taxon>Popillia</taxon>
    </lineage>
</organism>
<protein>
    <submittedName>
        <fullName evidence="2">Uncharacterized protein</fullName>
    </submittedName>
</protein>
<evidence type="ECO:0000256" key="1">
    <source>
        <dbReference type="SAM" id="MobiDB-lite"/>
    </source>
</evidence>
<evidence type="ECO:0000313" key="3">
    <source>
        <dbReference type="Proteomes" id="UP001458880"/>
    </source>
</evidence>
<evidence type="ECO:0000313" key="2">
    <source>
        <dbReference type="EMBL" id="KAK9737185.1"/>
    </source>
</evidence>
<gene>
    <name evidence="2" type="ORF">QE152_g10929</name>
</gene>
<feature type="compositionally biased region" description="Acidic residues" evidence="1">
    <location>
        <begin position="16"/>
        <end position="37"/>
    </location>
</feature>
<comment type="caution">
    <text evidence="2">The sequence shown here is derived from an EMBL/GenBank/DDBJ whole genome shotgun (WGS) entry which is preliminary data.</text>
</comment>
<dbReference type="EMBL" id="JASPKY010000103">
    <property type="protein sequence ID" value="KAK9737185.1"/>
    <property type="molecule type" value="Genomic_DNA"/>
</dbReference>
<feature type="compositionally biased region" description="Basic and acidic residues" evidence="1">
    <location>
        <begin position="1"/>
        <end position="10"/>
    </location>
</feature>
<dbReference type="AlphaFoldDB" id="A0AAW1LUT9"/>
<name>A0AAW1LUT9_POPJA</name>
<proteinExistence type="predicted"/>
<accession>A0AAW1LUT9</accession>
<dbReference type="Proteomes" id="UP001458880">
    <property type="component" value="Unassembled WGS sequence"/>
</dbReference>
<feature type="region of interest" description="Disordered" evidence="1">
    <location>
        <begin position="1"/>
        <end position="65"/>
    </location>
</feature>
<sequence>MNGEDNHQDPFQDSGSDWEEDNLEVQDSDGSDFDNSDADANVLMRRRPRREVTSSVRSLTPPPPARRIPIGYVVGVLFWIRSTSSTPNYRTALNALAAATAEELPNKFRSNKRPLPPG</sequence>